<evidence type="ECO:0000313" key="12">
    <source>
        <dbReference type="Proteomes" id="UP001172457"/>
    </source>
</evidence>
<dbReference type="PANTHER" id="PTHR24282">
    <property type="entry name" value="CYTOCHROME P450 FAMILY MEMBER"/>
    <property type="match status" value="1"/>
</dbReference>
<reference evidence="11" key="1">
    <citation type="submission" date="2023-03" db="EMBL/GenBank/DDBJ databases">
        <title>Chromosome-scale reference genome and RAD-based genetic map of yellow starthistle (Centaurea solstitialis) reveal putative structural variation and QTLs associated with invader traits.</title>
        <authorList>
            <person name="Reatini B."/>
            <person name="Cang F.A."/>
            <person name="Jiang Q."/>
            <person name="Mckibben M.T.W."/>
            <person name="Barker M.S."/>
            <person name="Rieseberg L.H."/>
            <person name="Dlugosch K.M."/>
        </authorList>
    </citation>
    <scope>NUCLEOTIDE SEQUENCE</scope>
    <source>
        <strain evidence="11">CAN-66</strain>
        <tissue evidence="11">Leaf</tissue>
    </source>
</reference>
<keyword evidence="5" id="KW-0479">Metal-binding</keyword>
<gene>
    <name evidence="11" type="ORF">OSB04_008778</name>
</gene>
<comment type="subcellular location">
    <subcellularLocation>
        <location evidence="1">Membrane</location>
    </subcellularLocation>
</comment>
<proteinExistence type="inferred from homology"/>
<keyword evidence="4" id="KW-0812">Transmembrane</keyword>
<evidence type="ECO:0008006" key="13">
    <source>
        <dbReference type="Google" id="ProtNLM"/>
    </source>
</evidence>
<sequence>MKKSIPEIVKERKANMGEGVMKMADESNGSKRISIEQMIDEIKAVYGAGRLTETNLLSWIVFLLAIDLDWQEKARQEVFELFGRRTPTSNGIARLKTVRNCFVHLFYKK</sequence>
<dbReference type="GO" id="GO:0005506">
    <property type="term" value="F:iron ion binding"/>
    <property type="evidence" value="ECO:0007669"/>
    <property type="project" value="InterPro"/>
</dbReference>
<dbReference type="SUPFAM" id="SSF48264">
    <property type="entry name" value="Cytochrome P450"/>
    <property type="match status" value="1"/>
</dbReference>
<keyword evidence="6" id="KW-1133">Transmembrane helix</keyword>
<dbReference type="Gene3D" id="1.10.630.10">
    <property type="entry name" value="Cytochrome P450"/>
    <property type="match status" value="1"/>
</dbReference>
<keyword evidence="8" id="KW-0408">Iron</keyword>
<dbReference type="EMBL" id="JARYMX010000002">
    <property type="protein sequence ID" value="KAJ9563618.1"/>
    <property type="molecule type" value="Genomic_DNA"/>
</dbReference>
<evidence type="ECO:0000256" key="10">
    <source>
        <dbReference type="ARBA" id="ARBA00023136"/>
    </source>
</evidence>
<keyword evidence="12" id="KW-1185">Reference proteome</keyword>
<dbReference type="GO" id="GO:0020037">
    <property type="term" value="F:heme binding"/>
    <property type="evidence" value="ECO:0007669"/>
    <property type="project" value="InterPro"/>
</dbReference>
<dbReference type="GO" id="GO:0004497">
    <property type="term" value="F:monooxygenase activity"/>
    <property type="evidence" value="ECO:0007669"/>
    <property type="project" value="UniProtKB-KW"/>
</dbReference>
<evidence type="ECO:0000313" key="11">
    <source>
        <dbReference type="EMBL" id="KAJ9563618.1"/>
    </source>
</evidence>
<dbReference type="Proteomes" id="UP001172457">
    <property type="component" value="Chromosome 2"/>
</dbReference>
<evidence type="ECO:0000256" key="4">
    <source>
        <dbReference type="ARBA" id="ARBA00022692"/>
    </source>
</evidence>
<evidence type="ECO:0000256" key="7">
    <source>
        <dbReference type="ARBA" id="ARBA00023002"/>
    </source>
</evidence>
<evidence type="ECO:0000256" key="5">
    <source>
        <dbReference type="ARBA" id="ARBA00022723"/>
    </source>
</evidence>
<comment type="similarity">
    <text evidence="2">Belongs to the cytochrome P450 family.</text>
</comment>
<evidence type="ECO:0000256" key="1">
    <source>
        <dbReference type="ARBA" id="ARBA00004370"/>
    </source>
</evidence>
<dbReference type="InterPro" id="IPR050665">
    <property type="entry name" value="Cytochrome_P450_Monooxygen"/>
</dbReference>
<comment type="caution">
    <text evidence="11">The sequence shown here is derived from an EMBL/GenBank/DDBJ whole genome shotgun (WGS) entry which is preliminary data.</text>
</comment>
<accession>A0AA38U6Z0</accession>
<evidence type="ECO:0000256" key="8">
    <source>
        <dbReference type="ARBA" id="ARBA00023004"/>
    </source>
</evidence>
<keyword evidence="10" id="KW-0472">Membrane</keyword>
<keyword evidence="3" id="KW-0349">Heme</keyword>
<organism evidence="11 12">
    <name type="scientific">Centaurea solstitialis</name>
    <name type="common">yellow star-thistle</name>
    <dbReference type="NCBI Taxonomy" id="347529"/>
    <lineage>
        <taxon>Eukaryota</taxon>
        <taxon>Viridiplantae</taxon>
        <taxon>Streptophyta</taxon>
        <taxon>Embryophyta</taxon>
        <taxon>Tracheophyta</taxon>
        <taxon>Spermatophyta</taxon>
        <taxon>Magnoliopsida</taxon>
        <taxon>eudicotyledons</taxon>
        <taxon>Gunneridae</taxon>
        <taxon>Pentapetalae</taxon>
        <taxon>asterids</taxon>
        <taxon>campanulids</taxon>
        <taxon>Asterales</taxon>
        <taxon>Asteraceae</taxon>
        <taxon>Carduoideae</taxon>
        <taxon>Cardueae</taxon>
        <taxon>Centaureinae</taxon>
        <taxon>Centaurea</taxon>
    </lineage>
</organism>
<keyword evidence="7" id="KW-0560">Oxidoreductase</keyword>
<dbReference type="InterPro" id="IPR001128">
    <property type="entry name" value="Cyt_P450"/>
</dbReference>
<name>A0AA38U6Z0_9ASTR</name>
<dbReference type="InterPro" id="IPR036396">
    <property type="entry name" value="Cyt_P450_sf"/>
</dbReference>
<evidence type="ECO:0000256" key="2">
    <source>
        <dbReference type="ARBA" id="ARBA00010617"/>
    </source>
</evidence>
<dbReference type="Pfam" id="PF00067">
    <property type="entry name" value="p450"/>
    <property type="match status" value="1"/>
</dbReference>
<evidence type="ECO:0000256" key="9">
    <source>
        <dbReference type="ARBA" id="ARBA00023033"/>
    </source>
</evidence>
<evidence type="ECO:0000256" key="3">
    <source>
        <dbReference type="ARBA" id="ARBA00022617"/>
    </source>
</evidence>
<dbReference type="AlphaFoldDB" id="A0AA38U6Z0"/>
<dbReference type="GO" id="GO:0016020">
    <property type="term" value="C:membrane"/>
    <property type="evidence" value="ECO:0007669"/>
    <property type="project" value="UniProtKB-SubCell"/>
</dbReference>
<dbReference type="PANTHER" id="PTHR24282:SF192">
    <property type="entry name" value="CYTOCHROME P450 CYP749A22-LIKE"/>
    <property type="match status" value="1"/>
</dbReference>
<dbReference type="GO" id="GO:0016705">
    <property type="term" value="F:oxidoreductase activity, acting on paired donors, with incorporation or reduction of molecular oxygen"/>
    <property type="evidence" value="ECO:0007669"/>
    <property type="project" value="InterPro"/>
</dbReference>
<evidence type="ECO:0000256" key="6">
    <source>
        <dbReference type="ARBA" id="ARBA00022989"/>
    </source>
</evidence>
<keyword evidence="9" id="KW-0503">Monooxygenase</keyword>
<protein>
    <recommendedName>
        <fullName evidence="13">Cytochrome P450</fullName>
    </recommendedName>
</protein>